<evidence type="ECO:0000313" key="2">
    <source>
        <dbReference type="Proteomes" id="UP000838749"/>
    </source>
</evidence>
<proteinExistence type="predicted"/>
<keyword evidence="2" id="KW-1185">Reference proteome</keyword>
<sequence length="51" mass="5564">MKNCPNCGDQKQHLDSLYKCTNCFKVYCSRCGNNSCPQCGSGGVTLEIVTD</sequence>
<protein>
    <submittedName>
        <fullName evidence="1">Uncharacterized protein</fullName>
    </submittedName>
</protein>
<gene>
    <name evidence="1" type="ORF">PAECIP111894_02972</name>
</gene>
<dbReference type="Proteomes" id="UP000838749">
    <property type="component" value="Unassembled WGS sequence"/>
</dbReference>
<accession>A0ABN8FH72</accession>
<comment type="caution">
    <text evidence="1">The sequence shown here is derived from an EMBL/GenBank/DDBJ whole genome shotgun (WGS) entry which is preliminary data.</text>
</comment>
<organism evidence="1 2">
    <name type="scientific">Paenibacillus pseudetheri</name>
    <dbReference type="NCBI Taxonomy" id="2897682"/>
    <lineage>
        <taxon>Bacteria</taxon>
        <taxon>Bacillati</taxon>
        <taxon>Bacillota</taxon>
        <taxon>Bacilli</taxon>
        <taxon>Bacillales</taxon>
        <taxon>Paenibacillaceae</taxon>
        <taxon>Paenibacillus</taxon>
    </lineage>
</organism>
<reference evidence="1" key="1">
    <citation type="submission" date="2021-12" db="EMBL/GenBank/DDBJ databases">
        <authorList>
            <person name="Criscuolo A."/>
        </authorList>
    </citation>
    <scope>NUCLEOTIDE SEQUENCE</scope>
    <source>
        <strain evidence="1">CIP111894</strain>
    </source>
</reference>
<name>A0ABN8FH72_9BACL</name>
<evidence type="ECO:0000313" key="1">
    <source>
        <dbReference type="EMBL" id="CAH1056817.1"/>
    </source>
</evidence>
<dbReference type="EMBL" id="CAKMAB010000014">
    <property type="protein sequence ID" value="CAH1056817.1"/>
    <property type="molecule type" value="Genomic_DNA"/>
</dbReference>